<proteinExistence type="predicted"/>
<dbReference type="GO" id="GO:0045104">
    <property type="term" value="P:intermediate filament cytoskeleton organization"/>
    <property type="evidence" value="ECO:0007669"/>
    <property type="project" value="InterPro"/>
</dbReference>
<comment type="caution">
    <text evidence="1">The sequence shown here is derived from an EMBL/GenBank/DDBJ whole genome shotgun (WGS) entry which is preliminary data.</text>
</comment>
<organism evidence="1 2">
    <name type="scientific">Wuchereria bancrofti</name>
    <dbReference type="NCBI Taxonomy" id="6293"/>
    <lineage>
        <taxon>Eukaryota</taxon>
        <taxon>Metazoa</taxon>
        <taxon>Ecdysozoa</taxon>
        <taxon>Nematoda</taxon>
        <taxon>Chromadorea</taxon>
        <taxon>Rhabditida</taxon>
        <taxon>Spirurina</taxon>
        <taxon>Spiruromorpha</taxon>
        <taxon>Filarioidea</taxon>
        <taxon>Onchocercidae</taxon>
        <taxon>Wuchereria</taxon>
    </lineage>
</organism>
<feature type="non-terminal residue" evidence="1">
    <location>
        <position position="153"/>
    </location>
</feature>
<dbReference type="InterPro" id="IPR043197">
    <property type="entry name" value="Plakin"/>
</dbReference>
<feature type="non-terminal residue" evidence="1">
    <location>
        <position position="1"/>
    </location>
</feature>
<dbReference type="Proteomes" id="UP000004810">
    <property type="component" value="Unassembled WGS sequence"/>
</dbReference>
<dbReference type="Gene3D" id="1.20.58.60">
    <property type="match status" value="1"/>
</dbReference>
<evidence type="ECO:0000313" key="1">
    <source>
        <dbReference type="EMBL" id="EJW72789.1"/>
    </source>
</evidence>
<dbReference type="GO" id="GO:0005198">
    <property type="term" value="F:structural molecule activity"/>
    <property type="evidence" value="ECO:0007669"/>
    <property type="project" value="TreeGrafter"/>
</dbReference>
<reference evidence="2" key="1">
    <citation type="submission" date="2012-08" db="EMBL/GenBank/DDBJ databases">
        <title>The Genome Sequence of Wuchereria bancrofti.</title>
        <authorList>
            <person name="Nutman T.B."/>
            <person name="Fink D.L."/>
            <person name="Russ C."/>
            <person name="Young S."/>
            <person name="Zeng Q."/>
            <person name="Koehrsen M."/>
            <person name="Alvarado L."/>
            <person name="Berlin A."/>
            <person name="Chapman S.B."/>
            <person name="Chen Z."/>
            <person name="Freedman E."/>
            <person name="Gellesch M."/>
            <person name="Goldberg J."/>
            <person name="Griggs A."/>
            <person name="Gujja S."/>
            <person name="Heilman E.R."/>
            <person name="Heiman D."/>
            <person name="Hepburn T."/>
            <person name="Howarth C."/>
            <person name="Jen D."/>
            <person name="Larson L."/>
            <person name="Lewis B."/>
            <person name="Mehta T."/>
            <person name="Park D."/>
            <person name="Pearson M."/>
            <person name="Roberts A."/>
            <person name="Saif S."/>
            <person name="Shea T."/>
            <person name="Shenoy N."/>
            <person name="Sisk P."/>
            <person name="Stolte C."/>
            <person name="Sykes S."/>
            <person name="Walk T."/>
            <person name="White J."/>
            <person name="Yandava C."/>
            <person name="Haas B."/>
            <person name="Henn M.R."/>
            <person name="Nusbaum C."/>
            <person name="Birren B."/>
        </authorList>
    </citation>
    <scope>NUCLEOTIDE SEQUENCE [LARGE SCALE GENOMIC DNA]</scope>
    <source>
        <strain evidence="2">NA</strain>
    </source>
</reference>
<dbReference type="GO" id="GO:0005882">
    <property type="term" value="C:intermediate filament"/>
    <property type="evidence" value="ECO:0007669"/>
    <property type="project" value="TreeGrafter"/>
</dbReference>
<dbReference type="SUPFAM" id="SSF46966">
    <property type="entry name" value="Spectrin repeat"/>
    <property type="match status" value="1"/>
</dbReference>
<accession>J9EBL4</accession>
<sequence>DTSRPTDLQRLIDGIIDDLIALEAPISGFFEDVDQLKRLRHSEANDYYQQVYGLEQRRQAYLSRLRTQFVTRLGIRTEQLMRENEQRRESIRRTTYGRVEDCIQWVRSRLEKLSAMEFVEDLEQLEGMFEEHKVDNHEIQDFRQNVDESIARQ</sequence>
<dbReference type="GO" id="GO:0042060">
    <property type="term" value="P:wound healing"/>
    <property type="evidence" value="ECO:0007669"/>
    <property type="project" value="TreeGrafter"/>
</dbReference>
<gene>
    <name evidence="1" type="ORF">WUBG_16303</name>
</gene>
<dbReference type="GO" id="GO:0016020">
    <property type="term" value="C:membrane"/>
    <property type="evidence" value="ECO:0007669"/>
    <property type="project" value="TreeGrafter"/>
</dbReference>
<dbReference type="GO" id="GO:0005737">
    <property type="term" value="C:cytoplasm"/>
    <property type="evidence" value="ECO:0007669"/>
    <property type="project" value="TreeGrafter"/>
</dbReference>
<dbReference type="AlphaFoldDB" id="J9EBL4"/>
<dbReference type="PANTHER" id="PTHR23169">
    <property type="entry name" value="ENVOPLAKIN"/>
    <property type="match status" value="1"/>
</dbReference>
<protein>
    <submittedName>
        <fullName evidence="1">Uncharacterized protein</fullName>
    </submittedName>
</protein>
<dbReference type="GO" id="GO:0030056">
    <property type="term" value="C:hemidesmosome"/>
    <property type="evidence" value="ECO:0007669"/>
    <property type="project" value="TreeGrafter"/>
</dbReference>
<dbReference type="GO" id="GO:0031122">
    <property type="term" value="P:cytoplasmic microtubule organization"/>
    <property type="evidence" value="ECO:0007669"/>
    <property type="project" value="TreeGrafter"/>
</dbReference>
<dbReference type="EMBL" id="ADBV01015365">
    <property type="protein sequence ID" value="EJW72789.1"/>
    <property type="molecule type" value="Genomic_DNA"/>
</dbReference>
<name>J9EBL4_WUCBA</name>
<evidence type="ECO:0000313" key="2">
    <source>
        <dbReference type="Proteomes" id="UP000004810"/>
    </source>
</evidence>
<dbReference type="PANTHER" id="PTHR23169:SF23">
    <property type="entry name" value="SHORT STOP, ISOFORM H"/>
    <property type="match status" value="1"/>
</dbReference>